<dbReference type="SUPFAM" id="SSF52047">
    <property type="entry name" value="RNI-like"/>
    <property type="match status" value="14"/>
</dbReference>
<organism evidence="3 4">
    <name type="scientific">Ovis aries</name>
    <name type="common">Sheep</name>
    <dbReference type="NCBI Taxonomy" id="9940"/>
    <lineage>
        <taxon>Eukaryota</taxon>
        <taxon>Metazoa</taxon>
        <taxon>Chordata</taxon>
        <taxon>Craniata</taxon>
        <taxon>Vertebrata</taxon>
        <taxon>Euteleostomi</taxon>
        <taxon>Mammalia</taxon>
        <taxon>Eutheria</taxon>
        <taxon>Laurasiatheria</taxon>
        <taxon>Artiodactyla</taxon>
        <taxon>Ruminantia</taxon>
        <taxon>Pecora</taxon>
        <taxon>Bovidae</taxon>
        <taxon>Caprinae</taxon>
        <taxon>Ovis</taxon>
    </lineage>
</organism>
<protein>
    <submittedName>
        <fullName evidence="3">Uncharacterized protein</fullName>
    </submittedName>
</protein>
<proteinExistence type="predicted"/>
<gene>
    <name evidence="3" type="ORF">JEQ12_003871</name>
</gene>
<keyword evidence="1" id="KW-0433">Leucine-rich repeat</keyword>
<evidence type="ECO:0000313" key="4">
    <source>
        <dbReference type="Proteomes" id="UP000664991"/>
    </source>
</evidence>
<dbReference type="PANTHER" id="PTHR14224">
    <property type="entry name" value="SIMILAR TO PREFERENTIALLY EXPRESSED ANTIGEN IN MELANOMA-LIKE 3"/>
    <property type="match status" value="1"/>
</dbReference>
<dbReference type="Gene3D" id="3.80.10.10">
    <property type="entry name" value="Ribonuclease Inhibitor"/>
    <property type="match status" value="14"/>
</dbReference>
<sequence length="5527" mass="622833">MSAQTPPRLVDLAGRHLLRADDLDFPTLESLPTELFPPLFLEAFTGYRTETLKAMVQTWPFVRLPLGALIELPHVGPLQAVLEALDVLLAQKVRSRRCKLRVLDLRNPGQSFWSMWSGASSYGCSGSRMAAVAEPRSTTKQPSTPLKVFIDLCLKKRTLDNFLTYFLRWVEQRKTSVHLCCKKLKIVSMPMDNIVKVLSMVQLDCIQEVQVSCTWNLSTLATFAPLLGEMSHLQRLRLSHVHVPAFKKQEHGHVVQITSQFRRLGHLRDLHLESPSFLEGCLDQMLRCLKSPLDSLSITKCWLRDSDLTHLSQSPDISQLKSLDLSGVTMTDFRPELLQVLLEKVAATLQDLDLDVCRITDSQLEACLPALSRCSQLSFHRSRLGGESRMSAQTPPRLVDLAGRHLLRADDLDFPTLESLPTELFPPLFLEAFTGYRTETLKAMVQTWPFVRLPLGALIELPHVGPLQAVLEALDVLLAQKVRSRRCKLRVLDLRNPGQSFWSMWSGASSYGCSGSRMAAVAEPRSTTKQPSTPLKVFIDLCLKKRTLDNFLTYFLRWVEQRKTSVHLCCKKLKIVSMPMDNIVKVLSMVQLDCIQEVQVSCTWNLSTLATFAPLLGEMSHLQRLRLSHVHVSAFKKQEHGHVVQITSQVRRLGHLRDLHLESPSFLEGCLDQMLRCLKSPLDSLSITKCWLRDSDLTHLSQSPDISQLKSLDLSGVTMTDFRPELLQVLLEKVAATLQDLDLDVCGITDSQLEACLPALSRCSQLSFHRSRLGGESRMSAQTPPRLVDLAGRHLLRADDLDFPTLESLPTELFPPLFLEAFTGYRTETLKAMVQTWPFVRLPLGALIELPHVGPLQAVLEALDVLLAQKVRSRRCKLRVLDLRNPGQSFWSMWSGASSYGCSGSRMAAVAEPRSTTKQPSTPLKVFIDLCLKKRTLDNFLTYFLRWVEQRKTSVHLCCKKLKIVSMPMDNIVKVLSMVQLDCIQEVQVSCTWNLSTLATFAPLLGEMSHLQRLRLSHVHVSAFKKQEHGHVVQITSQVRRLGHLRDLHLESPSFLEGCLDQMLRCLKSPLDSLSITKCWLRDSDLTHLSQSPDISQLKSLDLSGVTMTDFRPELLQVLLEKVAATLQDLDLDVCGITDSQLEACLPALSRCSQLSFHRSRLGGESRMSAQTPPRLVDLAGRHLLRADDLDFPTLESLPTELFPPLFLEAFTGYRTETLKAMVQTWPFVRLPLGALIELPHVGPLQAVLEALDVLLAQKVRSRRCKLRVLDLRNPGQSFWSMWSGASSYGCSGSRMAAVAEPRSTTKQPSTPLKVFIDLCLKKRTLDNFLTYFLRWVEQRKTSVHLCCKKLKIVSMPMDNIVKVLSMVQLDCIQEVQVSCTWNLSTLATFAPLLGEMSHLQRLRLSHVHVSAFKKQEHGHVVQITSQFRRLGHLRDLHLESPSFLEGCLDQMLRCLKSPLDSLSITKCWLRDSDLTHLSQSPDISQLKSLDLSGVTMTDFRPELLQVLLEKVAATLQDLDLDVCGITDSQLEACLPALSRCSQLSFHRSRLGGESRMSAQTPPRLVDLAGRHLLRADDLDFPTLESLPTELFPPLFLEAFTGYRTETLKAMVQTWPFVRLPLGALIELPHVGPLQAVLEALDVLLAQKVRSRRCKLRVLDLRNTGQSFWSMWSGASSYGCSGSRMAAVAEPRSTTKQPSTPLKVFIDLCLKKRTLDNFLTYFLRWVEQRKTSVHLCCKKLKIVSMPMDNIVKVLSMVQLDCIQEVQVSCTWNLSTLATFAPLLGEMSHLQRLRLSHVHVSAFKKQEHGHVVQITSQFRRLGHLRDLHLESPSFLEGCLDQMLRCLKSPLDSLSITKCWLRDSDLTHLSQSPDISQLKSLDLSGVTMTDFRPELLQVLLEKVAATLQDLDLDVCGITDSQLEACLPALSRCSQLSFHRSRLGGESRMSAQTPPRLVDLAGRHLLRADDLDFPTLESLPTELFPPLFLEAFTGYRTETLKAMVQTWPFVRLPLGALIELPHVGPLQAVLEALDVLLAQKVRSRRCKLRVLDLRNTGQSFWSMWSGASSYGCSGSRMAAVAEPRSTTKQPSTPLKVFIDLCLKKRTLDNFLTYFLRWVEQRKTSVHLCCKKLKIVSMPMDNIVKVLSMVQLDCIQEVQVSCTWNLSTLATFAPLLGEMSHLQRLRLSHVHVSAFKKQEHGHVVQITSQFRRLGHLRDLHLESPSFLEGCLDQMLRCLKSPLDSLSITKCWLRDSDLTHLSQSPDISQLKSLDLSGVTMTDFRPELLQVLLEKVAATLQDLDLDVCGITDSQLEACLPALSRCSQLSFHRSRLGGESRMSAQTPPRLVDLAGRHLLRADDLDFPTLESLPTELFPPLFLEAFTGYRTETLKAMVQTWPFVRLPLGALIELPHVGPLQAVLEALDVLLAQKVRSRRCKLRVLDLRNTGQSFWSMWSGASSYGCSGSRMAAVAEPRSTTKQPSTPLKVFIDLCLKKRTLDNFLTYFLRWVEQRKTSVHLCCKKLKIVSMPMDNIVKVLSMVQLDCIQEVQVSCTWNLSTLATFAPLLGEMSHLQRLRLSHVHVSAFKKQEHGHVVQITSQFRRLGHLRDLHLESPSFLEGCLDQMLRCLKSPLDSLSITKCWLRDSDLTHLSQSPDISQLKSLDLSGVTMTDFRPELLQVLLEKVAATLQDLDLDVCGITDSQLEACLPALSRCSQLSFHRSRLGGESRMSAQTPPRLVDLAGRHLLRADDLDFPTLESLPTELFPPLFLEAFTGYRTETLKAMVQTWPFVRLPLGALIELPHVGPLQAVLEALDVLLAQKVRSRRCKLRVLDLRNTGQSFWSMWSGASSYGCSGSRMAAVAEPRSTTKQPSTPLKVFIDLCLKKRTLDNFLTYFLRWVEQRKTSVHLCCKKLKIVSMPMDNIVKVLSMVQLDCIQEVQVSCTWNLSTLATFAPLLGEMSHLQRLRLSHVHVSAFKKQEHGHVVQITSQFRRLGHLRDLHLESPSFLEGCLDQMLRCLKSPLDSLSITKCWLRDSDLTHLSQSPDISQLKSLDLSGVTMTDFRPELLQVLLEKVAATLQDLDLDVCGITDSQLEACLPALSRCSQLSFHRSRLGGESRMSAQTPPRLVDLAGRHLLRADDLDFPTLESLPTELFPPLFLEAFTGYRTETLKAMVQTWPFVRLPLGALIELPHVGPLQAVLEALDVLLAQKVRSRRCKLRVLDLRNTGQSFWSMWSGASSYGCSGSRMAAVAEPRSTTKQPSTPLKVFIDLCLKKRTLDNFLTYFLRWVEQRKTSVHLCCKKLKIVSMPMDNIVKVLSMVQLDCIQEVQVSCTWNLSTLATFAPLLGEMSNLQRLRLSHVHVSAFKKQEHDHVVQITSQFRRLGHLRDLHLESPSFLEGCLDQMLRCLKSPLDSLSITKCWLRDSDLTHLSQSPDISQLKSLDLSGVTMTDFRPELLQVLLEKVAATLQDLDLDVCGITDSQLEACLPALSRCSQLSFHRSRLGGESRMSAQTPPRLVDLAGRHLLRADDLDFPTLESLPTELFPPLFLEAFTGYRTETLKAMVQTWPFVRLPLGALIELPHVGPLQAVLEALDVLLAQKVRSRRCKLRVLDLRNTGQSFWSMWSGASSYGCSGSRMAAVAEPRSTTKQPSTPLKVFIDLCLKKRTLDNFLTYFLRWVEQRKTSVHLCCKKLKIVSMPMDSIVKVLSMVQLDCIQEVQVSCTWNLSTLATFAPLLGEMSNLQRLRLSHVHVSAFKKQEHDHVVQITSQFRRLGHLRDLHLESPSFLEGCLDQMLRCLKSPLDSLSITKCWLRDSDLTHLSQSPDISQLKSLDLSGVTMTDFRPELLQVLLEKVAATLQDLDLDVCGITDSQLEACLPALSRCSQLSFHRSRLGGESRMSAQTPPRLVDLAGRHLLRADDLDFPTLESLPTELFPPLFLEAFTGYRTETLKAMVQTWPFVRLPLGALIELPHVGPLQAVLEALDVLLAQKVRSRRCKLRVLDLRNTGQSFWSMWSGASSYGCSGSRMAAVAEPRSTTKQPSTPLKVFIDLCLKKRTLDNFLTYFLRWVEQRKTSVHLCCKKLKIVSMPMDSIVKVLSMVQLDCIQEVQVSCTWNLSTLATFAPLLGEMSNLQRLRLSHVHVSAFKKQEHDHVVQITSQFRRLGHLRDLHLESPSFLEGCLDQMLRCLKSPLDSLSITKCWLRDSDLTHLSQSPDISQLKSLDLSGVTMTDFRPELLQVLLEKVAATLQDLDLDVCGITDSQLEACLPALSRCSQLSFHRSRLGGESRMSAQTPPRLVDLAGRHLLRADDLDFPTLESLPTELFPPLFLEAFTGYRTETLKAMVQTWPFVRLPLGALIELPHVGPLQAVLEALDVLLAQKVRSRRCKLRVLDLRNTGQSFWSMWSGASSYGCSGSRMAAVAEPRSTTKQPSTPLKVFIDLCLKKRTLDNFLTYFLRWVEQRKTSVHLCCKKLKIVSMPMDSIVKVLSMVQLDCIQEVQVSCTWNLSTLATFAPLLGEMSNLQRLRLSHVHVSAFKKQEHDHVVQITSQFRRLGHLRDLHLESPSFLEGCLDQMLRCLKSPLDSLSITKCWLRDSDLTHLSQSPDISQLKSLDLSGVTMTDFRPELLQVLLEKVAATLQDLDLDVCGITDSQLEACLPALSRCSQLSFHRSRLGGESRMSAQTPPRLVDLAGRHLLRADDLDFPTLESLPTELFPPLFLEAFTGYRTETLKAMVQTWPFVRLPLGALIELPHVGPLQAVLEALDVLLAQKVRSRRCKLRVLDLRNTGQSFWSMWSGASSYGCSGSRMAAVAEPRSTTKQPSTPLKVFIDLCLKKRTLDNFLTYFLRWVEQRKTSVHLCCKKLKIVSMPMDNIVKVLSMVQLDCIQEVQVSCTWNLSTLATFAPLLGEMSNLQRLRLSHVHVSAFKKQEHDHVVQITSQFRRLGHLRDLHLESPSFLEGCLDQMLRCLKSPLDSLSITKCWLRDSDLTHLSQSPDISQLKSLDLSGVTMTDFRPELLQVLLEKVAATLQDLDLDVCGITDSQLEACLPALSRCSQLSFHRSRLGGESRMSAQTPPRLVDLAGRHLLRADDLDFPTLESLPTELFPPLFLEAFTGYRTETLKAMVQTWPFVRLPLGALIELPHVGPLQAVLEALDVLLAQKVRSRRCKLRVLDLRNTGQDFWNMWSGDMDHVPSSSLMAPVAEDMSRTKHPLTPLVIYIELCLKTKTSIKFLTYLLRWVEQRKASMHLCCKKIKIISRSRENIKKILSMVKLNCVQEVELSLTQKVSTLAKFASLLGKMRNVQRLLLSQIHGSVTEEQDHQALLQFTSQILRLQYLRDLRMAGPSFLEGRLNQILRCLKTSLYNISITNCLLTESDLTHLSQCWNICQLKGLNLNGVTLTNFRAELLQVLLEKVAGTLEELDLNLCGIMDFHLMAILPVLSSCSQLRVLSLCGNLISMTVLESLLRHTDGLSALSLELYPAPRESYSSLGILHQERLAQLKAELWEILTDLGCPRKIWVSPSPCPHCGEDMCYHLSPNA</sequence>
<dbReference type="GO" id="GO:0005737">
    <property type="term" value="C:cytoplasm"/>
    <property type="evidence" value="ECO:0007669"/>
    <property type="project" value="TreeGrafter"/>
</dbReference>
<dbReference type="EMBL" id="JAEMGP010000012">
    <property type="protein sequence ID" value="KAG5202481.1"/>
    <property type="molecule type" value="Genomic_DNA"/>
</dbReference>
<dbReference type="InterPro" id="IPR050694">
    <property type="entry name" value="LRRC14/PRAME"/>
</dbReference>
<evidence type="ECO:0000313" key="3">
    <source>
        <dbReference type="EMBL" id="KAG5202481.1"/>
    </source>
</evidence>
<keyword evidence="2" id="KW-0677">Repeat</keyword>
<comment type="caution">
    <text evidence="3">The sequence shown here is derived from an EMBL/GenBank/DDBJ whole genome shotgun (WGS) entry which is preliminary data.</text>
</comment>
<evidence type="ECO:0000256" key="1">
    <source>
        <dbReference type="ARBA" id="ARBA00022614"/>
    </source>
</evidence>
<evidence type="ECO:0000256" key="2">
    <source>
        <dbReference type="ARBA" id="ARBA00022737"/>
    </source>
</evidence>
<dbReference type="InterPro" id="IPR032675">
    <property type="entry name" value="LRR_dom_sf"/>
</dbReference>
<dbReference type="FunFam" id="3.80.10.10:FF:000354">
    <property type="entry name" value="Melanoma antigen preferentially expressed in tumors"/>
    <property type="match status" value="1"/>
</dbReference>
<accession>A0A835ZX03</accession>
<dbReference type="PANTHER" id="PTHR14224:SF107">
    <property type="match status" value="1"/>
</dbReference>
<name>A0A835ZX03_SHEEP</name>
<dbReference type="Proteomes" id="UP000664991">
    <property type="component" value="Unassembled WGS sequence"/>
</dbReference>
<dbReference type="FunFam" id="3.80.10.10:FF:000435">
    <property type="entry name" value="Uncharacterized protein"/>
    <property type="match status" value="13"/>
</dbReference>
<reference evidence="3 4" key="1">
    <citation type="submission" date="2020-12" db="EMBL/GenBank/DDBJ databases">
        <title>De novo assembly of Tibetan sheep genome.</title>
        <authorList>
            <person name="Li X."/>
        </authorList>
    </citation>
    <scope>NUCLEOTIDE SEQUENCE [LARGE SCALE GENOMIC DNA]</scope>
    <source>
        <tissue evidence="3">Heart</tissue>
    </source>
</reference>